<evidence type="ECO:0000313" key="2">
    <source>
        <dbReference type="EMBL" id="OHA60114.1"/>
    </source>
</evidence>
<reference evidence="2 3" key="1">
    <citation type="journal article" date="2016" name="Nat. Commun.">
        <title>Thousands of microbial genomes shed light on interconnected biogeochemical processes in an aquifer system.</title>
        <authorList>
            <person name="Anantharaman K."/>
            <person name="Brown C.T."/>
            <person name="Hug L.A."/>
            <person name="Sharon I."/>
            <person name="Castelle C.J."/>
            <person name="Probst A.J."/>
            <person name="Thomas B.C."/>
            <person name="Singh A."/>
            <person name="Wilkins M.J."/>
            <person name="Karaoz U."/>
            <person name="Brodie E.L."/>
            <person name="Williams K.H."/>
            <person name="Hubbard S.S."/>
            <person name="Banfield J.F."/>
        </authorList>
    </citation>
    <scope>NUCLEOTIDE SEQUENCE [LARGE SCALE GENOMIC DNA]</scope>
</reference>
<feature type="compositionally biased region" description="Basic and acidic residues" evidence="1">
    <location>
        <begin position="193"/>
        <end position="204"/>
    </location>
</feature>
<dbReference type="Proteomes" id="UP000177838">
    <property type="component" value="Unassembled WGS sequence"/>
</dbReference>
<sequence>MLVLAVLVSGGCASTGSGMTYHYRNGQYVQPGNTVVVYEDPRDQVMLRRQDAYERDQAHDRAMDWARLDEQRRRDEDRAAERAAREQTRQLQTISREAREWAEFRHDVRVENRQLESQPIVIERPSRPRPIGPTTRPHVETRSRSVSTPSVSRRTTPAPSRSVERAPSRSADAAHLPALPKQHTPPPPGPRKSSSDRVVRGPQR</sequence>
<evidence type="ECO:0000313" key="3">
    <source>
        <dbReference type="Proteomes" id="UP000177838"/>
    </source>
</evidence>
<name>A0A1G2QHK7_9BACT</name>
<feature type="region of interest" description="Disordered" evidence="1">
    <location>
        <begin position="119"/>
        <end position="204"/>
    </location>
</feature>
<evidence type="ECO:0000256" key="1">
    <source>
        <dbReference type="SAM" id="MobiDB-lite"/>
    </source>
</evidence>
<feature type="region of interest" description="Disordered" evidence="1">
    <location>
        <begin position="71"/>
        <end position="91"/>
    </location>
</feature>
<feature type="compositionally biased region" description="Low complexity" evidence="1">
    <location>
        <begin position="144"/>
        <end position="161"/>
    </location>
</feature>
<feature type="compositionally biased region" description="Basic and acidic residues" evidence="1">
    <location>
        <begin position="71"/>
        <end position="88"/>
    </location>
</feature>
<gene>
    <name evidence="2" type="ORF">A2589_00325</name>
</gene>
<protein>
    <submittedName>
        <fullName evidence="2">Uncharacterized protein</fullName>
    </submittedName>
</protein>
<organism evidence="2 3">
    <name type="scientific">Candidatus Vogelbacteria bacterium RIFOXYD1_FULL_46_19</name>
    <dbReference type="NCBI Taxonomy" id="1802439"/>
    <lineage>
        <taxon>Bacteria</taxon>
        <taxon>Candidatus Vogeliibacteriota</taxon>
    </lineage>
</organism>
<dbReference type="AlphaFoldDB" id="A0A1G2QHK7"/>
<proteinExistence type="predicted"/>
<accession>A0A1G2QHK7</accession>
<dbReference type="STRING" id="1802439.A2589_00325"/>
<comment type="caution">
    <text evidence="2">The sequence shown here is derived from an EMBL/GenBank/DDBJ whole genome shotgun (WGS) entry which is preliminary data.</text>
</comment>
<dbReference type="EMBL" id="MHTK01000002">
    <property type="protein sequence ID" value="OHA60114.1"/>
    <property type="molecule type" value="Genomic_DNA"/>
</dbReference>